<evidence type="ECO:0000313" key="2">
    <source>
        <dbReference type="EMBL" id="GCE92906.1"/>
    </source>
</evidence>
<organism evidence="2 3">
    <name type="scientific">Limnospira platensis NIES-46</name>
    <dbReference type="NCBI Taxonomy" id="1236695"/>
    <lineage>
        <taxon>Bacteria</taxon>
        <taxon>Bacillati</taxon>
        <taxon>Cyanobacteriota</taxon>
        <taxon>Cyanophyceae</taxon>
        <taxon>Oscillatoriophycideae</taxon>
        <taxon>Oscillatoriales</taxon>
        <taxon>Sirenicapillariaceae</taxon>
        <taxon>Limnospira</taxon>
    </lineage>
</organism>
<comment type="caution">
    <text evidence="2">The sequence shown here is derived from an EMBL/GenBank/DDBJ whole genome shotgun (WGS) entry which is preliminary data.</text>
</comment>
<evidence type="ECO:0000313" key="3">
    <source>
        <dbReference type="Proteomes" id="UP000326169"/>
    </source>
</evidence>
<feature type="domain" description="Peptidase C-terminal archaeal/bacterial" evidence="1">
    <location>
        <begin position="351"/>
        <end position="414"/>
    </location>
</feature>
<reference evidence="2 3" key="1">
    <citation type="journal article" date="2019" name="J Genomics">
        <title>The Draft Genome of a Hydrogen-producing Cyanobacterium, Arthrospira platensis NIES-46.</title>
        <authorList>
            <person name="Suzuki S."/>
            <person name="Yamaguchi H."/>
            <person name="Kawachi M."/>
        </authorList>
    </citation>
    <scope>NUCLEOTIDE SEQUENCE [LARGE SCALE GENOMIC DNA]</scope>
    <source>
        <strain evidence="2 3">NIES-46</strain>
    </source>
</reference>
<protein>
    <submittedName>
        <fullName evidence="2">Hypothetical membrane protein</fullName>
    </submittedName>
</protein>
<dbReference type="InterPro" id="IPR007280">
    <property type="entry name" value="Peptidase_C_arc/bac"/>
</dbReference>
<gene>
    <name evidence="2" type="ORF">NIES46_09540</name>
</gene>
<sequence>MKNTREILAAIAPEPSDYPNPLPPLGFSGDVSVNPLTAAAEIEAALTQVNQQLTEFVASANFQGDLQTAFGVYTDVELGATIIEALSQGETPNLKVLSAASMNGADGAFDSLTGTVYLSEGVIHSEKLVDVITEEFGHYIDSQLNEIDSPGDEGELFMRLVNGEALSEADITGLRNKDDWGLIWVEGEPVAVQMAYDTMADALNVGVIESGEKVISDRIGFGQGRRRDRNDYYRFTISEESEFNLTLDGLRANANVQILDRRGSALSRSNNPGRRPERISTDLDPGDYFVRVFPVGNARTPYRLAMSADPITVNAEDSKPGISLGRLTEATPVNETGDVGFGTGRRRDTQDWYNFTLPVDSDVNLTLDRLRANLDVDIYDERDLLVARGGNRGRRPEKIELEGLEAGTYYVKVTPVGNARSNYRLGITAATAYIGEYDTPEDAFNLGTIFPEEEAKTFNDRVGFTEGRSGRDQRDWVRFQLAEDGLVDINLTNLSQDINMRLYDGDAKSLLETANEKDRANENISADLKAGVYYVEVFPNGTARSPYRLSINSDINPPLQEFSVGDLFSLRDNMYTNSDRIGFTSSGIRNTTDRYEFTISRDSEVDINLTGLRENANIELREANGSLLFASRNFGQQSEQISQFLPRGAYSLNVIPVGTAKTIYDLDIMAIN</sequence>
<feature type="domain" description="Peptidase C-terminal archaeal/bacterial" evidence="1">
    <location>
        <begin position="474"/>
        <end position="538"/>
    </location>
</feature>
<name>A0A5M3T524_LIMPL</name>
<dbReference type="Proteomes" id="UP000326169">
    <property type="component" value="Unassembled WGS sequence"/>
</dbReference>
<keyword evidence="3" id="KW-1185">Reference proteome</keyword>
<proteinExistence type="predicted"/>
<accession>A0A5M3T524</accession>
<dbReference type="SUPFAM" id="SSF89260">
    <property type="entry name" value="Collagen-binding domain"/>
    <property type="match status" value="4"/>
</dbReference>
<evidence type="ECO:0000259" key="1">
    <source>
        <dbReference type="Pfam" id="PF04151"/>
    </source>
</evidence>
<dbReference type="Pfam" id="PF04151">
    <property type="entry name" value="PPC"/>
    <property type="match status" value="3"/>
</dbReference>
<dbReference type="Gene3D" id="2.60.120.380">
    <property type="match status" value="4"/>
</dbReference>
<dbReference type="EMBL" id="BIMW01000053">
    <property type="protein sequence ID" value="GCE92906.1"/>
    <property type="molecule type" value="Genomic_DNA"/>
</dbReference>
<feature type="domain" description="Peptidase C-terminal archaeal/bacterial" evidence="1">
    <location>
        <begin position="230"/>
        <end position="293"/>
    </location>
</feature>